<dbReference type="Proteomes" id="UP001164305">
    <property type="component" value="Chromosome"/>
</dbReference>
<reference evidence="2" key="1">
    <citation type="submission" date="2022-10" db="EMBL/GenBank/DDBJ databases">
        <title>Whole-Genome Sequencing of Brachybacterium huguangmaarense BRM-3, Isolated from Betula schmidtii.</title>
        <authorList>
            <person name="Haam D."/>
        </authorList>
    </citation>
    <scope>NUCLEOTIDE SEQUENCE</scope>
    <source>
        <strain evidence="2">BRM-3</strain>
    </source>
</reference>
<name>A0ABY6G398_9MICO</name>
<dbReference type="InterPro" id="IPR029058">
    <property type="entry name" value="AB_hydrolase_fold"/>
</dbReference>
<proteinExistence type="predicted"/>
<dbReference type="GO" id="GO:0016787">
    <property type="term" value="F:hydrolase activity"/>
    <property type="evidence" value="ECO:0007669"/>
    <property type="project" value="UniProtKB-KW"/>
</dbReference>
<dbReference type="InterPro" id="IPR050266">
    <property type="entry name" value="AB_hydrolase_sf"/>
</dbReference>
<dbReference type="SUPFAM" id="SSF53474">
    <property type="entry name" value="alpha/beta-Hydrolases"/>
    <property type="match status" value="1"/>
</dbReference>
<evidence type="ECO:0000259" key="1">
    <source>
        <dbReference type="Pfam" id="PF12697"/>
    </source>
</evidence>
<accession>A0ABY6G398</accession>
<keyword evidence="3" id="KW-1185">Reference proteome</keyword>
<dbReference type="RefSeq" id="WP_263594884.1">
    <property type="nucleotide sequence ID" value="NZ_CP107020.1"/>
</dbReference>
<keyword evidence="2" id="KW-0378">Hydrolase</keyword>
<dbReference type="PANTHER" id="PTHR43798:SF33">
    <property type="entry name" value="HYDROLASE, PUTATIVE (AFU_ORTHOLOGUE AFUA_2G14860)-RELATED"/>
    <property type="match status" value="1"/>
</dbReference>
<protein>
    <submittedName>
        <fullName evidence="2">Alpha/beta hydrolase</fullName>
    </submittedName>
</protein>
<dbReference type="EMBL" id="CP107020">
    <property type="protein sequence ID" value="UYG17676.1"/>
    <property type="molecule type" value="Genomic_DNA"/>
</dbReference>
<feature type="domain" description="AB hydrolase-1" evidence="1">
    <location>
        <begin position="30"/>
        <end position="258"/>
    </location>
</feature>
<evidence type="ECO:0000313" key="2">
    <source>
        <dbReference type="EMBL" id="UYG17676.1"/>
    </source>
</evidence>
<dbReference type="PANTHER" id="PTHR43798">
    <property type="entry name" value="MONOACYLGLYCEROL LIPASE"/>
    <property type="match status" value="1"/>
</dbReference>
<sequence length="269" mass="29391">MTVELTALVLQRAGTRITVRRRASTSGRWLVLCHGAGMDGHMFDPQLGAIPEDCGICVWDARGHGSSPLPGPFRYTDMAEDLEALVATLGSQDLTLVGQAMGGQLVQTFAARHPGGADRLVLIDTADNHGPDGRRERIALASTGPLVRARPWRWTARRWASRYGAAHATRAYATARLERIGQRRMVEVTRSVAAALTPDPDYRFEVPVLLLVGAKDRLGAIRREMAAMARKNPDLAELVVLPGAAHNSNQDRPGETNAAIRRFLERHLV</sequence>
<gene>
    <name evidence="2" type="ORF">BRM3_04445</name>
</gene>
<evidence type="ECO:0000313" key="3">
    <source>
        <dbReference type="Proteomes" id="UP001164305"/>
    </source>
</evidence>
<organism evidence="2 3">
    <name type="scientific">Brachybacterium huguangmaarense</name>
    <dbReference type="NCBI Taxonomy" id="1652028"/>
    <lineage>
        <taxon>Bacteria</taxon>
        <taxon>Bacillati</taxon>
        <taxon>Actinomycetota</taxon>
        <taxon>Actinomycetes</taxon>
        <taxon>Micrococcales</taxon>
        <taxon>Dermabacteraceae</taxon>
        <taxon>Brachybacterium</taxon>
    </lineage>
</organism>
<dbReference type="Gene3D" id="3.40.50.1820">
    <property type="entry name" value="alpha/beta hydrolase"/>
    <property type="match status" value="1"/>
</dbReference>
<dbReference type="Pfam" id="PF12697">
    <property type="entry name" value="Abhydrolase_6"/>
    <property type="match status" value="1"/>
</dbReference>
<dbReference type="InterPro" id="IPR000073">
    <property type="entry name" value="AB_hydrolase_1"/>
</dbReference>